<dbReference type="PANTHER" id="PTHR48086">
    <property type="entry name" value="SODIUM/PROLINE SYMPORTER-RELATED"/>
    <property type="match status" value="1"/>
</dbReference>
<sequence length="486" mass="52446">MLIGFVIAYLLVSIGVGLYAATRVKNSTDYVAAGRHLPLYIVTATVFATWFGSETVLGISATFIDEGLRGLWSDPFGASLCLILVGLFFARPLYRMNLLTLGDYYRIRYGRTVEVLCSIAIVISYLGWVSAQITALGLVFNILSDGAISNNAGMLLGAGIVLVYTLFGGMWSVALTDFMQMIIIVIGLLYIAWLVGGMAGGVEAVVSHAGEAGKLNFLPALDPKDIVAFLAGILTMGFGSIPQQDVFQRVNSARNEHAAVAGTLLGGTGYFLFAFVPLFIAYSATLIDPALVASYQESDSQQILPQLILQHTPLFAQVMFFGALLSAIMSTASGTLLAPSVTFSENILRSTFRRMTDHQFLWMTRLVVVCFSLLVTWYATHTSESIHGMVENAYKVTLATAFVPLAFGLYWKRATTQGALASIFIGLVVWVVLEILVPEADVPPHFAGMLAGIVAMVLGSLLPQKLARPSHGHTAHLQIQPQHPGH</sequence>
<dbReference type="CDD" id="cd11474">
    <property type="entry name" value="SLC5sbd_CHT"/>
    <property type="match status" value="1"/>
</dbReference>
<dbReference type="PROSITE" id="PS50283">
    <property type="entry name" value="NA_SOLUT_SYMP_3"/>
    <property type="match status" value="1"/>
</dbReference>
<dbReference type="InterPro" id="IPR001734">
    <property type="entry name" value="Na/solute_symporter"/>
</dbReference>
<evidence type="ECO:0000313" key="9">
    <source>
        <dbReference type="EMBL" id="MFC5770260.1"/>
    </source>
</evidence>
<dbReference type="Pfam" id="PF00474">
    <property type="entry name" value="SSF"/>
    <property type="match status" value="1"/>
</dbReference>
<evidence type="ECO:0000256" key="5">
    <source>
        <dbReference type="ARBA" id="ARBA00022989"/>
    </source>
</evidence>
<feature type="transmembrane region" description="Helical" evidence="8">
    <location>
        <begin position="76"/>
        <end position="94"/>
    </location>
</feature>
<feature type="transmembrane region" description="Helical" evidence="8">
    <location>
        <begin position="152"/>
        <end position="175"/>
    </location>
</feature>
<keyword evidence="3" id="KW-0813">Transport</keyword>
<feature type="transmembrane region" description="Helical" evidence="8">
    <location>
        <begin position="360"/>
        <end position="380"/>
    </location>
</feature>
<reference evidence="10" key="1">
    <citation type="journal article" date="2019" name="Int. J. Syst. Evol. Microbiol.">
        <title>The Global Catalogue of Microorganisms (GCM) 10K type strain sequencing project: providing services to taxonomists for standard genome sequencing and annotation.</title>
        <authorList>
            <consortium name="The Broad Institute Genomics Platform"/>
            <consortium name="The Broad Institute Genome Sequencing Center for Infectious Disease"/>
            <person name="Wu L."/>
            <person name="Ma J."/>
        </authorList>
    </citation>
    <scope>NUCLEOTIDE SEQUENCE [LARGE SCALE GENOMIC DNA]</scope>
    <source>
        <strain evidence="10">SHR3</strain>
    </source>
</reference>
<evidence type="ECO:0000256" key="3">
    <source>
        <dbReference type="ARBA" id="ARBA00022448"/>
    </source>
</evidence>
<accession>A0ABW1ASY2</accession>
<gene>
    <name evidence="9" type="ORF">ACFPTN_12830</name>
</gene>
<feature type="transmembrane region" description="Helical" evidence="8">
    <location>
        <begin position="226"/>
        <end position="247"/>
    </location>
</feature>
<comment type="subcellular location">
    <subcellularLocation>
        <location evidence="1">Membrane</location>
        <topology evidence="1">Multi-pass membrane protein</topology>
    </subcellularLocation>
</comment>
<comment type="similarity">
    <text evidence="2 7">Belongs to the sodium:solute symporter (SSF) (TC 2.A.21) family.</text>
</comment>
<keyword evidence="6 8" id="KW-0472">Membrane</keyword>
<evidence type="ECO:0000256" key="8">
    <source>
        <dbReference type="SAM" id="Phobius"/>
    </source>
</evidence>
<feature type="transmembrane region" description="Helical" evidence="8">
    <location>
        <begin position="115"/>
        <end position="140"/>
    </location>
</feature>
<feature type="transmembrane region" description="Helical" evidence="8">
    <location>
        <begin position="314"/>
        <end position="339"/>
    </location>
</feature>
<dbReference type="EMBL" id="JBHSOG010000049">
    <property type="protein sequence ID" value="MFC5770260.1"/>
    <property type="molecule type" value="Genomic_DNA"/>
</dbReference>
<evidence type="ECO:0000256" key="7">
    <source>
        <dbReference type="RuleBase" id="RU362091"/>
    </source>
</evidence>
<proteinExistence type="inferred from homology"/>
<organism evidence="9 10">
    <name type="scientific">Thauera sinica</name>
    <dbReference type="NCBI Taxonomy" id="2665146"/>
    <lineage>
        <taxon>Bacteria</taxon>
        <taxon>Pseudomonadati</taxon>
        <taxon>Pseudomonadota</taxon>
        <taxon>Betaproteobacteria</taxon>
        <taxon>Rhodocyclales</taxon>
        <taxon>Zoogloeaceae</taxon>
        <taxon>Thauera</taxon>
    </lineage>
</organism>
<name>A0ABW1ASY2_9RHOO</name>
<comment type="caution">
    <text evidence="9">The sequence shown here is derived from an EMBL/GenBank/DDBJ whole genome shotgun (WGS) entry which is preliminary data.</text>
</comment>
<dbReference type="Proteomes" id="UP001595974">
    <property type="component" value="Unassembled WGS sequence"/>
</dbReference>
<dbReference type="InterPro" id="IPR038377">
    <property type="entry name" value="Na/Glc_symporter_sf"/>
</dbReference>
<dbReference type="PANTHER" id="PTHR48086:SF7">
    <property type="entry name" value="SODIUM-SOLUTE SYMPORTER-RELATED"/>
    <property type="match status" value="1"/>
</dbReference>
<dbReference type="RefSeq" id="WP_096450077.1">
    <property type="nucleotide sequence ID" value="NZ_JBHSOG010000049.1"/>
</dbReference>
<keyword evidence="5 8" id="KW-1133">Transmembrane helix</keyword>
<evidence type="ECO:0000256" key="1">
    <source>
        <dbReference type="ARBA" id="ARBA00004141"/>
    </source>
</evidence>
<evidence type="ECO:0000256" key="2">
    <source>
        <dbReference type="ARBA" id="ARBA00006434"/>
    </source>
</evidence>
<feature type="transmembrane region" description="Helical" evidence="8">
    <location>
        <begin position="392"/>
        <end position="411"/>
    </location>
</feature>
<feature type="transmembrane region" description="Helical" evidence="8">
    <location>
        <begin position="259"/>
        <end position="282"/>
    </location>
</feature>
<feature type="transmembrane region" description="Helical" evidence="8">
    <location>
        <begin position="443"/>
        <end position="462"/>
    </location>
</feature>
<feature type="transmembrane region" description="Helical" evidence="8">
    <location>
        <begin position="6"/>
        <end position="25"/>
    </location>
</feature>
<feature type="transmembrane region" description="Helical" evidence="8">
    <location>
        <begin position="37"/>
        <end position="64"/>
    </location>
</feature>
<protein>
    <submittedName>
        <fullName evidence="9">Sodium:solute symporter family protein</fullName>
    </submittedName>
</protein>
<feature type="transmembrane region" description="Helical" evidence="8">
    <location>
        <begin position="418"/>
        <end position="437"/>
    </location>
</feature>
<keyword evidence="4 8" id="KW-0812">Transmembrane</keyword>
<evidence type="ECO:0000256" key="6">
    <source>
        <dbReference type="ARBA" id="ARBA00023136"/>
    </source>
</evidence>
<feature type="transmembrane region" description="Helical" evidence="8">
    <location>
        <begin position="182"/>
        <end position="206"/>
    </location>
</feature>
<evidence type="ECO:0000256" key="4">
    <source>
        <dbReference type="ARBA" id="ARBA00022692"/>
    </source>
</evidence>
<evidence type="ECO:0000313" key="10">
    <source>
        <dbReference type="Proteomes" id="UP001595974"/>
    </source>
</evidence>
<dbReference type="Gene3D" id="1.20.1730.10">
    <property type="entry name" value="Sodium/glucose cotransporter"/>
    <property type="match status" value="1"/>
</dbReference>
<dbReference type="InterPro" id="IPR050277">
    <property type="entry name" value="Sodium:Solute_Symporter"/>
</dbReference>
<keyword evidence="10" id="KW-1185">Reference proteome</keyword>